<proteinExistence type="inferred from homology"/>
<gene>
    <name evidence="9" type="ORF">Cch02nite_22820</name>
</gene>
<dbReference type="InterPro" id="IPR050814">
    <property type="entry name" value="Myo-inositol_Transporter"/>
</dbReference>
<dbReference type="PANTHER" id="PTHR48020:SF12">
    <property type="entry name" value="PROTON MYO-INOSITOL COTRANSPORTER"/>
    <property type="match status" value="1"/>
</dbReference>
<dbReference type="PROSITE" id="PS00216">
    <property type="entry name" value="SUGAR_TRANSPORT_1"/>
    <property type="match status" value="1"/>
</dbReference>
<comment type="caution">
    <text evidence="9">The sequence shown here is derived from an EMBL/GenBank/DDBJ whole genome shotgun (WGS) entry which is preliminary data.</text>
</comment>
<evidence type="ECO:0000313" key="9">
    <source>
        <dbReference type="EMBL" id="GIF88838.1"/>
    </source>
</evidence>
<dbReference type="SUPFAM" id="SSF103473">
    <property type="entry name" value="MFS general substrate transporter"/>
    <property type="match status" value="1"/>
</dbReference>
<accession>A0A8J3JXN9</accession>
<feature type="transmembrane region" description="Helical" evidence="7">
    <location>
        <begin position="21"/>
        <end position="38"/>
    </location>
</feature>
<dbReference type="InterPro" id="IPR005828">
    <property type="entry name" value="MFS_sugar_transport-like"/>
</dbReference>
<name>A0A8J3JXN9_9ACTN</name>
<keyword evidence="6 7" id="KW-0472">Membrane</keyword>
<sequence>MTTLDAEDTGVSEPRHPITKWLVFVGAVVMLAGLLFGYDQGVIGGALNGIEDTFHPSTFVIEIITSWVTLGALFGALVAGVMAEKLGRRVTVIWAAVLFTIGALIESLAPGTDVMIAGRLFVGFGVASLAAPLYAAEMAPTRLRGRSGQPSRET</sequence>
<dbReference type="PROSITE" id="PS50850">
    <property type="entry name" value="MFS"/>
    <property type="match status" value="1"/>
</dbReference>
<dbReference type="InterPro" id="IPR036259">
    <property type="entry name" value="MFS_trans_sf"/>
</dbReference>
<keyword evidence="5 7" id="KW-1133">Transmembrane helix</keyword>
<feature type="transmembrane region" description="Helical" evidence="7">
    <location>
        <begin position="58"/>
        <end position="83"/>
    </location>
</feature>
<keyword evidence="10" id="KW-1185">Reference proteome</keyword>
<dbReference type="Pfam" id="PF00083">
    <property type="entry name" value="Sugar_tr"/>
    <property type="match status" value="1"/>
</dbReference>
<evidence type="ECO:0000259" key="8">
    <source>
        <dbReference type="PROSITE" id="PS50850"/>
    </source>
</evidence>
<dbReference type="Proteomes" id="UP000619293">
    <property type="component" value="Unassembled WGS sequence"/>
</dbReference>
<dbReference type="AlphaFoldDB" id="A0A8J3JXN9"/>
<keyword evidence="3" id="KW-0813">Transport</keyword>
<evidence type="ECO:0000256" key="6">
    <source>
        <dbReference type="ARBA" id="ARBA00023136"/>
    </source>
</evidence>
<evidence type="ECO:0000256" key="4">
    <source>
        <dbReference type="ARBA" id="ARBA00022692"/>
    </source>
</evidence>
<dbReference type="GO" id="GO:0022857">
    <property type="term" value="F:transmembrane transporter activity"/>
    <property type="evidence" value="ECO:0007669"/>
    <property type="project" value="InterPro"/>
</dbReference>
<feature type="transmembrane region" description="Helical" evidence="7">
    <location>
        <begin position="116"/>
        <end position="136"/>
    </location>
</feature>
<evidence type="ECO:0000313" key="10">
    <source>
        <dbReference type="Proteomes" id="UP000619293"/>
    </source>
</evidence>
<evidence type="ECO:0000256" key="1">
    <source>
        <dbReference type="ARBA" id="ARBA00004651"/>
    </source>
</evidence>
<evidence type="ECO:0000256" key="2">
    <source>
        <dbReference type="ARBA" id="ARBA00010992"/>
    </source>
</evidence>
<evidence type="ECO:0000256" key="3">
    <source>
        <dbReference type="ARBA" id="ARBA00022448"/>
    </source>
</evidence>
<evidence type="ECO:0000256" key="7">
    <source>
        <dbReference type="SAM" id="Phobius"/>
    </source>
</evidence>
<comment type="similarity">
    <text evidence="2">Belongs to the major facilitator superfamily. Sugar transporter (TC 2.A.1.1) family.</text>
</comment>
<feature type="domain" description="Major facilitator superfamily (MFS) profile" evidence="8">
    <location>
        <begin position="25"/>
        <end position="154"/>
    </location>
</feature>
<dbReference type="Gene3D" id="1.20.1250.20">
    <property type="entry name" value="MFS general substrate transporter like domains"/>
    <property type="match status" value="1"/>
</dbReference>
<feature type="transmembrane region" description="Helical" evidence="7">
    <location>
        <begin position="90"/>
        <end position="110"/>
    </location>
</feature>
<dbReference type="InterPro" id="IPR020846">
    <property type="entry name" value="MFS_dom"/>
</dbReference>
<evidence type="ECO:0000256" key="5">
    <source>
        <dbReference type="ARBA" id="ARBA00022989"/>
    </source>
</evidence>
<dbReference type="InterPro" id="IPR005829">
    <property type="entry name" value="Sugar_transporter_CS"/>
</dbReference>
<dbReference type="EMBL" id="BONG01000011">
    <property type="protein sequence ID" value="GIF88838.1"/>
    <property type="molecule type" value="Genomic_DNA"/>
</dbReference>
<comment type="subcellular location">
    <subcellularLocation>
        <location evidence="1">Cell membrane</location>
        <topology evidence="1">Multi-pass membrane protein</topology>
    </subcellularLocation>
</comment>
<reference evidence="9 10" key="1">
    <citation type="submission" date="2021-01" db="EMBL/GenBank/DDBJ databases">
        <title>Whole genome shotgun sequence of Catellatospora chokoriensis NBRC 107358.</title>
        <authorList>
            <person name="Komaki H."/>
            <person name="Tamura T."/>
        </authorList>
    </citation>
    <scope>NUCLEOTIDE SEQUENCE [LARGE SCALE GENOMIC DNA]</scope>
    <source>
        <strain evidence="9 10">NBRC 107358</strain>
    </source>
</reference>
<dbReference type="RefSeq" id="WP_191838240.1">
    <property type="nucleotide sequence ID" value="NZ_BAAALB010000003.1"/>
</dbReference>
<dbReference type="GO" id="GO:0005886">
    <property type="term" value="C:plasma membrane"/>
    <property type="evidence" value="ECO:0007669"/>
    <property type="project" value="UniProtKB-SubCell"/>
</dbReference>
<protein>
    <recommendedName>
        <fullName evidence="8">Major facilitator superfamily (MFS) profile domain-containing protein</fullName>
    </recommendedName>
</protein>
<organism evidence="9 10">
    <name type="scientific">Catellatospora chokoriensis</name>
    <dbReference type="NCBI Taxonomy" id="310353"/>
    <lineage>
        <taxon>Bacteria</taxon>
        <taxon>Bacillati</taxon>
        <taxon>Actinomycetota</taxon>
        <taxon>Actinomycetes</taxon>
        <taxon>Micromonosporales</taxon>
        <taxon>Micromonosporaceae</taxon>
        <taxon>Catellatospora</taxon>
    </lineage>
</organism>
<dbReference type="PANTHER" id="PTHR48020">
    <property type="entry name" value="PROTON MYO-INOSITOL COTRANSPORTER"/>
    <property type="match status" value="1"/>
</dbReference>
<keyword evidence="4 7" id="KW-0812">Transmembrane</keyword>